<evidence type="ECO:0000256" key="1">
    <source>
        <dbReference type="SAM" id="MobiDB-lite"/>
    </source>
</evidence>
<keyword evidence="4" id="KW-1185">Reference proteome</keyword>
<keyword evidence="2" id="KW-1133">Transmembrane helix</keyword>
<keyword evidence="2" id="KW-0472">Membrane</keyword>
<reference evidence="4" key="1">
    <citation type="submission" date="2021-11" db="EMBL/GenBank/DDBJ databases">
        <title>Cultivation dependent microbiological survey of springs from the worlds oldest radium mine currently devoted to the extraction of radon-saturated water.</title>
        <authorList>
            <person name="Kapinusova G."/>
            <person name="Smrhova T."/>
            <person name="Strejcek M."/>
            <person name="Suman J."/>
            <person name="Jani K."/>
            <person name="Pajer P."/>
            <person name="Uhlik O."/>
        </authorList>
    </citation>
    <scope>NUCLEOTIDE SEQUENCE [LARGE SCALE GENOMIC DNA]</scope>
    <source>
        <strain evidence="4">J379</strain>
    </source>
</reference>
<organism evidence="3 4">
    <name type="scientific">Svornostia abyssi</name>
    <dbReference type="NCBI Taxonomy" id="2898438"/>
    <lineage>
        <taxon>Bacteria</taxon>
        <taxon>Bacillati</taxon>
        <taxon>Actinomycetota</taxon>
        <taxon>Thermoleophilia</taxon>
        <taxon>Solirubrobacterales</taxon>
        <taxon>Baekduiaceae</taxon>
        <taxon>Svornostia</taxon>
    </lineage>
</organism>
<evidence type="ECO:0000256" key="2">
    <source>
        <dbReference type="SAM" id="Phobius"/>
    </source>
</evidence>
<feature type="region of interest" description="Disordered" evidence="1">
    <location>
        <begin position="1"/>
        <end position="44"/>
    </location>
</feature>
<gene>
    <name evidence="3" type="ORF">LRS13_13960</name>
</gene>
<keyword evidence="2" id="KW-0812">Transmembrane</keyword>
<dbReference type="RefSeq" id="WP_353862374.1">
    <property type="nucleotide sequence ID" value="NZ_CP088295.1"/>
</dbReference>
<name>A0ABY5PAW6_9ACTN</name>
<evidence type="ECO:0000313" key="3">
    <source>
        <dbReference type="EMBL" id="UUY01828.1"/>
    </source>
</evidence>
<proteinExistence type="predicted"/>
<feature type="transmembrane region" description="Helical" evidence="2">
    <location>
        <begin position="163"/>
        <end position="182"/>
    </location>
</feature>
<dbReference type="EMBL" id="CP088295">
    <property type="protein sequence ID" value="UUY01828.1"/>
    <property type="molecule type" value="Genomic_DNA"/>
</dbReference>
<dbReference type="Proteomes" id="UP001058860">
    <property type="component" value="Chromosome"/>
</dbReference>
<accession>A0ABY5PAW6</accession>
<sequence length="189" mass="20678">MEHLREGYERRREGGEDSVRRFERIRERSDGRFARGQDLAPAPAVAERAPVADLAPVDDLLAGWDADRPAGPIVREIVIERDDAPRRPRREVATAFSTDRDPSAPRDVEVAELRGGRRTVEIRGRTVASPAPMPDRDAVAAPAVRRRESGGAVEVFGQRPDRIALWALLLGIVLILVAMGSGDASAATF</sequence>
<protein>
    <submittedName>
        <fullName evidence="3">Uncharacterized protein</fullName>
    </submittedName>
</protein>
<feature type="compositionally biased region" description="Basic and acidic residues" evidence="1">
    <location>
        <begin position="1"/>
        <end position="35"/>
    </location>
</feature>
<evidence type="ECO:0000313" key="4">
    <source>
        <dbReference type="Proteomes" id="UP001058860"/>
    </source>
</evidence>